<keyword evidence="1" id="KW-0240">DNA-directed RNA polymerase</keyword>
<evidence type="ECO:0000256" key="3">
    <source>
        <dbReference type="ARBA" id="ARBA00022771"/>
    </source>
</evidence>
<organism evidence="7 8">
    <name type="scientific">Monodon monoceros</name>
    <name type="common">Narwhal</name>
    <name type="synonym">Ceratodon monodon</name>
    <dbReference type="NCBI Taxonomy" id="40151"/>
    <lineage>
        <taxon>Eukaryota</taxon>
        <taxon>Metazoa</taxon>
        <taxon>Chordata</taxon>
        <taxon>Craniata</taxon>
        <taxon>Vertebrata</taxon>
        <taxon>Euteleostomi</taxon>
        <taxon>Mammalia</taxon>
        <taxon>Eutheria</taxon>
        <taxon>Laurasiatheria</taxon>
        <taxon>Artiodactyla</taxon>
        <taxon>Whippomorpha</taxon>
        <taxon>Cetacea</taxon>
        <taxon>Odontoceti</taxon>
        <taxon>Monodontidae</taxon>
        <taxon>Monodon</taxon>
    </lineage>
</organism>
<dbReference type="GO" id="GO:0008270">
    <property type="term" value="F:zinc ion binding"/>
    <property type="evidence" value="ECO:0007669"/>
    <property type="project" value="UniProtKB-KW"/>
</dbReference>
<dbReference type="InterPro" id="IPR001222">
    <property type="entry name" value="Znf_TFIIS"/>
</dbReference>
<feature type="domain" description="TFIIS-type" evidence="6">
    <location>
        <begin position="33"/>
        <end position="75"/>
    </location>
</feature>
<dbReference type="GO" id="GO:0006283">
    <property type="term" value="P:transcription-coupled nucleotide-excision repair"/>
    <property type="evidence" value="ECO:0007669"/>
    <property type="project" value="TreeGrafter"/>
</dbReference>
<evidence type="ECO:0000256" key="4">
    <source>
        <dbReference type="ARBA" id="ARBA00022833"/>
    </source>
</evidence>
<dbReference type="InterPro" id="IPR012164">
    <property type="entry name" value="Rpa12/Rpb9/Rpc10/TFS"/>
</dbReference>
<evidence type="ECO:0000256" key="1">
    <source>
        <dbReference type="ARBA" id="ARBA00022478"/>
    </source>
</evidence>
<dbReference type="Proteomes" id="UP000308365">
    <property type="component" value="Unassembled WGS sequence"/>
</dbReference>
<evidence type="ECO:0000256" key="5">
    <source>
        <dbReference type="PROSITE-ProRule" id="PRU00472"/>
    </source>
</evidence>
<sequence>GEEKRGIIYVSKITQLTQNITDVSQDQMLPGTEHYRCQKCRHKEAVFFQSHRARAEDAMNRHYLCRAPHFGHHWSE</sequence>
<dbReference type="GO" id="GO:0003676">
    <property type="term" value="F:nucleic acid binding"/>
    <property type="evidence" value="ECO:0007669"/>
    <property type="project" value="InterPro"/>
</dbReference>
<dbReference type="SUPFAM" id="SSF57783">
    <property type="entry name" value="Zinc beta-ribbon"/>
    <property type="match status" value="1"/>
</dbReference>
<gene>
    <name evidence="7" type="ORF">EI555_020624</name>
</gene>
<keyword evidence="2" id="KW-0479">Metal-binding</keyword>
<name>A0A4V6WNT5_MONMO</name>
<proteinExistence type="predicted"/>
<reference evidence="8" key="1">
    <citation type="journal article" date="2019" name="IScience">
        <title>Narwhal Genome Reveals Long-Term Low Genetic Diversity despite Current Large Abundance Size.</title>
        <authorList>
            <person name="Westbury M.V."/>
            <person name="Petersen B."/>
            <person name="Garde E."/>
            <person name="Heide-Jorgensen M.P."/>
            <person name="Lorenzen E.D."/>
        </authorList>
    </citation>
    <scope>NUCLEOTIDE SEQUENCE [LARGE SCALE GENOMIC DNA]</scope>
</reference>
<dbReference type="Gene3D" id="2.20.25.10">
    <property type="match status" value="1"/>
</dbReference>
<dbReference type="GO" id="GO:0005665">
    <property type="term" value="C:RNA polymerase II, core complex"/>
    <property type="evidence" value="ECO:0007669"/>
    <property type="project" value="TreeGrafter"/>
</dbReference>
<dbReference type="SMART" id="SM00440">
    <property type="entry name" value="ZnF_C2C2"/>
    <property type="match status" value="1"/>
</dbReference>
<keyword evidence="3 5" id="KW-0863">Zinc-finger</keyword>
<protein>
    <recommendedName>
        <fullName evidence="6">TFIIS-type domain-containing protein</fullName>
    </recommendedName>
</protein>
<evidence type="ECO:0000313" key="7">
    <source>
        <dbReference type="EMBL" id="TKC33260.1"/>
    </source>
</evidence>
<feature type="non-terminal residue" evidence="7">
    <location>
        <position position="1"/>
    </location>
</feature>
<dbReference type="GO" id="GO:0006367">
    <property type="term" value="P:transcription initiation at RNA polymerase II promoter"/>
    <property type="evidence" value="ECO:0007669"/>
    <property type="project" value="TreeGrafter"/>
</dbReference>
<dbReference type="GO" id="GO:0001193">
    <property type="term" value="P:maintenance of transcriptional fidelity during transcription elongation by RNA polymerase II"/>
    <property type="evidence" value="ECO:0007669"/>
    <property type="project" value="TreeGrafter"/>
</dbReference>
<keyword evidence="4" id="KW-0862">Zinc</keyword>
<dbReference type="AlphaFoldDB" id="A0A4V6WNT5"/>
<evidence type="ECO:0000313" key="8">
    <source>
        <dbReference type="Proteomes" id="UP000308365"/>
    </source>
</evidence>
<dbReference type="EMBL" id="RWIC01010311">
    <property type="protein sequence ID" value="TKC33260.1"/>
    <property type="molecule type" value="Genomic_DNA"/>
</dbReference>
<comment type="caution">
    <text evidence="7">The sequence shown here is derived from an EMBL/GenBank/DDBJ whole genome shotgun (WGS) entry which is preliminary data.</text>
</comment>
<dbReference type="Pfam" id="PF01096">
    <property type="entry name" value="Zn_ribbon_TFIIS"/>
    <property type="match status" value="1"/>
</dbReference>
<keyword evidence="1" id="KW-0804">Transcription</keyword>
<dbReference type="GO" id="GO:0003899">
    <property type="term" value="F:DNA-directed RNA polymerase activity"/>
    <property type="evidence" value="ECO:0007669"/>
    <property type="project" value="InterPro"/>
</dbReference>
<dbReference type="PANTHER" id="PTHR11239">
    <property type="entry name" value="DNA-DIRECTED RNA POLYMERASE"/>
    <property type="match status" value="1"/>
</dbReference>
<evidence type="ECO:0000256" key="2">
    <source>
        <dbReference type="ARBA" id="ARBA00022723"/>
    </source>
</evidence>
<accession>A0A4V6WNT5</accession>
<dbReference type="PROSITE" id="PS51133">
    <property type="entry name" value="ZF_TFIIS_2"/>
    <property type="match status" value="1"/>
</dbReference>
<dbReference type="PANTHER" id="PTHR11239:SF1">
    <property type="entry name" value="DNA-DIRECTED RNA POLYMERASE II SUBUNIT RPB9"/>
    <property type="match status" value="1"/>
</dbReference>
<evidence type="ECO:0000259" key="6">
    <source>
        <dbReference type="PROSITE" id="PS51133"/>
    </source>
</evidence>